<dbReference type="InterPro" id="IPR004821">
    <property type="entry name" value="Cyt_trans-like"/>
</dbReference>
<dbReference type="InterPro" id="IPR014729">
    <property type="entry name" value="Rossmann-like_a/b/a_fold"/>
</dbReference>
<dbReference type="Gene3D" id="3.30.1300.10">
    <property type="entry name" value="Pantoate-beta-alanine ligase, C-terminal domain"/>
    <property type="match status" value="1"/>
</dbReference>
<protein>
    <recommendedName>
        <fullName evidence="8">Pantothenate synthetase</fullName>
        <shortName evidence="8">PS</shortName>
        <ecNumber evidence="8">6.3.2.1</ecNumber>
    </recommendedName>
    <alternativeName>
        <fullName evidence="8">Pantoate--beta-alanine ligase</fullName>
    </alternativeName>
    <alternativeName>
        <fullName evidence="8">Pantoate-activating enzyme</fullName>
    </alternativeName>
</protein>
<reference evidence="9 10" key="1">
    <citation type="submission" date="2017-11" db="EMBL/GenBank/DDBJ databases">
        <title>Evolution of Phototrophy in the Chloroflexi Phylum Driven by Horizontal Gene Transfer.</title>
        <authorList>
            <person name="Ward L.M."/>
            <person name="Hemp J."/>
            <person name="Shih P.M."/>
            <person name="Mcglynn S.E."/>
            <person name="Fischer W."/>
        </authorList>
    </citation>
    <scope>NUCLEOTIDE SEQUENCE [LARGE SCALE GENOMIC DNA]</scope>
    <source>
        <strain evidence="9">JP3_13</strain>
    </source>
</reference>
<comment type="caution">
    <text evidence="9">The sequence shown here is derived from an EMBL/GenBank/DDBJ whole genome shotgun (WGS) entry which is preliminary data.</text>
</comment>
<dbReference type="SUPFAM" id="SSF52374">
    <property type="entry name" value="Nucleotidylyl transferase"/>
    <property type="match status" value="1"/>
</dbReference>
<evidence type="ECO:0000256" key="3">
    <source>
        <dbReference type="ARBA" id="ARBA00022598"/>
    </source>
</evidence>
<evidence type="ECO:0000256" key="4">
    <source>
        <dbReference type="ARBA" id="ARBA00022655"/>
    </source>
</evidence>
<keyword evidence="6 8" id="KW-0067">ATP-binding</keyword>
<dbReference type="FunFam" id="3.30.1300.10:FF:000001">
    <property type="entry name" value="Pantothenate synthetase"/>
    <property type="match status" value="1"/>
</dbReference>
<comment type="similarity">
    <text evidence="2 8">Belongs to the pantothenate synthetase family.</text>
</comment>
<keyword evidence="4 8" id="KW-0566">Pantothenate biosynthesis</keyword>
<dbReference type="NCBIfam" id="TIGR00125">
    <property type="entry name" value="cyt_tran_rel"/>
    <property type="match status" value="1"/>
</dbReference>
<dbReference type="FunFam" id="3.40.50.620:FF:000013">
    <property type="entry name" value="Pantothenate synthetase"/>
    <property type="match status" value="1"/>
</dbReference>
<accession>A0A2M8PD30</accession>
<evidence type="ECO:0000256" key="2">
    <source>
        <dbReference type="ARBA" id="ARBA00009256"/>
    </source>
</evidence>
<feature type="binding site" evidence="8">
    <location>
        <position position="58"/>
    </location>
    <ligand>
        <name>(R)-pantoate</name>
        <dbReference type="ChEBI" id="CHEBI:15980"/>
    </ligand>
</feature>
<organism evidence="9 10">
    <name type="scientific">Candidatus Thermofonsia Clade 1 bacterium</name>
    <dbReference type="NCBI Taxonomy" id="2364210"/>
    <lineage>
        <taxon>Bacteria</taxon>
        <taxon>Bacillati</taxon>
        <taxon>Chloroflexota</taxon>
        <taxon>Candidatus Thermofontia</taxon>
        <taxon>Candidatus Thermofonsia Clade 1</taxon>
    </lineage>
</organism>
<dbReference type="GO" id="GO:0004592">
    <property type="term" value="F:pantoate-beta-alanine ligase activity"/>
    <property type="evidence" value="ECO:0007669"/>
    <property type="project" value="UniProtKB-UniRule"/>
</dbReference>
<dbReference type="GO" id="GO:0005829">
    <property type="term" value="C:cytosol"/>
    <property type="evidence" value="ECO:0007669"/>
    <property type="project" value="TreeGrafter"/>
</dbReference>
<comment type="function">
    <text evidence="8">Catalyzes the condensation of pantoate with beta-alanine in an ATP-dependent reaction via a pantoyl-adenylate intermediate.</text>
</comment>
<dbReference type="Gene3D" id="3.40.50.620">
    <property type="entry name" value="HUPs"/>
    <property type="match status" value="1"/>
</dbReference>
<dbReference type="PANTHER" id="PTHR21299:SF1">
    <property type="entry name" value="PANTOATE--BETA-ALANINE LIGASE"/>
    <property type="match status" value="1"/>
</dbReference>
<dbReference type="CDD" id="cd00560">
    <property type="entry name" value="PanC"/>
    <property type="match status" value="1"/>
</dbReference>
<dbReference type="EC" id="6.3.2.1" evidence="8"/>
<keyword evidence="5 8" id="KW-0547">Nucleotide-binding</keyword>
<sequence>MIVCQTIEALRLERAKIVGAVGFVPTMGYLHEGHLELVRRAAAENDAVVVSIFVNPTQFGPNEDFSAYPRDLERDLAMLSAFPELIVFTPSAEAMYPQDFQTYVQVERLSQGLEGERRPGHFRGVATVVAKLFNIVQPQRAYFGQKDAQQLAVIRQMVRDLAFPIAIVGVPTVRAADGLALSSRNSYLTPEERAAAPVLYRALCAARARYEAGERDAEALRATMRAVLAAEPLAQVDYVSVAEAETLRECEGTLSGAVLLSMAVRIGRARLIDNLTLGTDRHFC</sequence>
<feature type="binding site" evidence="8">
    <location>
        <position position="58"/>
    </location>
    <ligand>
        <name>beta-alanine</name>
        <dbReference type="ChEBI" id="CHEBI:57966"/>
    </ligand>
</feature>
<name>A0A2M8PD30_9CHLR</name>
<evidence type="ECO:0000313" key="10">
    <source>
        <dbReference type="Proteomes" id="UP000229681"/>
    </source>
</evidence>
<dbReference type="GO" id="GO:0005524">
    <property type="term" value="F:ATP binding"/>
    <property type="evidence" value="ECO:0007669"/>
    <property type="project" value="UniProtKB-KW"/>
</dbReference>
<comment type="subunit">
    <text evidence="8">Homodimer.</text>
</comment>
<dbReference type="Pfam" id="PF02569">
    <property type="entry name" value="Pantoate_ligase"/>
    <property type="match status" value="1"/>
</dbReference>
<dbReference type="NCBIfam" id="TIGR00018">
    <property type="entry name" value="panC"/>
    <property type="match status" value="1"/>
</dbReference>
<keyword evidence="8" id="KW-0963">Cytoplasm</keyword>
<feature type="binding site" evidence="8">
    <location>
        <position position="150"/>
    </location>
    <ligand>
        <name>(R)-pantoate</name>
        <dbReference type="ChEBI" id="CHEBI:15980"/>
    </ligand>
</feature>
<proteinExistence type="inferred from homology"/>
<evidence type="ECO:0000256" key="7">
    <source>
        <dbReference type="ARBA" id="ARBA00048258"/>
    </source>
</evidence>
<dbReference type="InterPro" id="IPR042176">
    <property type="entry name" value="Pantoate_ligase_C"/>
</dbReference>
<dbReference type="HAMAP" id="MF_00158">
    <property type="entry name" value="PanC"/>
    <property type="match status" value="1"/>
</dbReference>
<feature type="binding site" evidence="8">
    <location>
        <begin position="144"/>
        <end position="147"/>
    </location>
    <ligand>
        <name>ATP</name>
        <dbReference type="ChEBI" id="CHEBI:30616"/>
    </ligand>
</feature>
<dbReference type="PANTHER" id="PTHR21299">
    <property type="entry name" value="CYTIDYLATE KINASE/PANTOATE-BETA-ALANINE LIGASE"/>
    <property type="match status" value="1"/>
</dbReference>
<dbReference type="UniPathway" id="UPA00028">
    <property type="reaction ID" value="UER00005"/>
</dbReference>
<dbReference type="AlphaFoldDB" id="A0A2M8PD30"/>
<dbReference type="EMBL" id="PGTM01000154">
    <property type="protein sequence ID" value="PJF35448.1"/>
    <property type="molecule type" value="Genomic_DNA"/>
</dbReference>
<evidence type="ECO:0000256" key="5">
    <source>
        <dbReference type="ARBA" id="ARBA00022741"/>
    </source>
</evidence>
<keyword evidence="3 8" id="KW-0436">Ligase</keyword>
<evidence type="ECO:0000256" key="1">
    <source>
        <dbReference type="ARBA" id="ARBA00004990"/>
    </source>
</evidence>
<evidence type="ECO:0000256" key="6">
    <source>
        <dbReference type="ARBA" id="ARBA00022840"/>
    </source>
</evidence>
<comment type="miscellaneous">
    <text evidence="8">The reaction proceeds by a bi uni uni bi ping pong mechanism.</text>
</comment>
<comment type="catalytic activity">
    <reaction evidence="7 8">
        <text>(R)-pantoate + beta-alanine + ATP = (R)-pantothenate + AMP + diphosphate + H(+)</text>
        <dbReference type="Rhea" id="RHEA:10912"/>
        <dbReference type="ChEBI" id="CHEBI:15378"/>
        <dbReference type="ChEBI" id="CHEBI:15980"/>
        <dbReference type="ChEBI" id="CHEBI:29032"/>
        <dbReference type="ChEBI" id="CHEBI:30616"/>
        <dbReference type="ChEBI" id="CHEBI:33019"/>
        <dbReference type="ChEBI" id="CHEBI:57966"/>
        <dbReference type="ChEBI" id="CHEBI:456215"/>
        <dbReference type="EC" id="6.3.2.1"/>
    </reaction>
</comment>
<feature type="binding site" evidence="8">
    <location>
        <begin position="181"/>
        <end position="184"/>
    </location>
    <ligand>
        <name>ATP</name>
        <dbReference type="ChEBI" id="CHEBI:30616"/>
    </ligand>
</feature>
<gene>
    <name evidence="8" type="primary">panC</name>
    <name evidence="9" type="ORF">CUN49_10510</name>
</gene>
<dbReference type="InterPro" id="IPR003721">
    <property type="entry name" value="Pantoate_ligase"/>
</dbReference>
<feature type="binding site" evidence="8">
    <location>
        <begin position="27"/>
        <end position="34"/>
    </location>
    <ligand>
        <name>ATP</name>
        <dbReference type="ChEBI" id="CHEBI:30616"/>
    </ligand>
</feature>
<evidence type="ECO:0000313" key="9">
    <source>
        <dbReference type="EMBL" id="PJF35448.1"/>
    </source>
</evidence>
<feature type="binding site" evidence="8">
    <location>
        <position position="173"/>
    </location>
    <ligand>
        <name>ATP</name>
        <dbReference type="ChEBI" id="CHEBI:30616"/>
    </ligand>
</feature>
<comment type="pathway">
    <text evidence="1 8">Cofactor biosynthesis; (R)-pantothenate biosynthesis; (R)-pantothenate from (R)-pantoate and beta-alanine: step 1/1.</text>
</comment>
<comment type="subcellular location">
    <subcellularLocation>
        <location evidence="8">Cytoplasm</location>
    </subcellularLocation>
</comment>
<dbReference type="Proteomes" id="UP000229681">
    <property type="component" value="Unassembled WGS sequence"/>
</dbReference>
<feature type="active site" description="Proton donor" evidence="8">
    <location>
        <position position="34"/>
    </location>
</feature>
<evidence type="ECO:0000256" key="8">
    <source>
        <dbReference type="HAMAP-Rule" id="MF_00158"/>
    </source>
</evidence>
<dbReference type="GO" id="GO:0015940">
    <property type="term" value="P:pantothenate biosynthetic process"/>
    <property type="evidence" value="ECO:0007669"/>
    <property type="project" value="UniProtKB-UniRule"/>
</dbReference>